<proteinExistence type="inferred from homology"/>
<evidence type="ECO:0000256" key="6">
    <source>
        <dbReference type="ARBA" id="ARBA00023065"/>
    </source>
</evidence>
<dbReference type="Pfam" id="PF00231">
    <property type="entry name" value="ATP-synt"/>
    <property type="match status" value="1"/>
</dbReference>
<dbReference type="Gene3D" id="3.40.1380.10">
    <property type="match status" value="1"/>
</dbReference>
<reference evidence="11" key="2">
    <citation type="submission" date="2019-08" db="EMBL/GenBank/DDBJ databases">
        <authorList>
            <person name="Im W.-T."/>
        </authorList>
    </citation>
    <scope>NUCLEOTIDE SEQUENCE</scope>
    <source>
        <strain evidence="11">NF 2-5-3</strain>
    </source>
</reference>
<dbReference type="RefSeq" id="WP_147236477.1">
    <property type="nucleotide sequence ID" value="NZ_JAZHFZ010000027.1"/>
</dbReference>
<dbReference type="AlphaFoldDB" id="A0A5C6VIA2"/>
<keyword evidence="8" id="KW-0139">CF(1)</keyword>
<gene>
    <name evidence="11" type="ORF">FRZ40_29620</name>
    <name evidence="10" type="ORF">V4C56_28865</name>
</gene>
<accession>A0A5C6VIA2</accession>
<dbReference type="EMBL" id="JAZHGA010000025">
    <property type="protein sequence ID" value="MEM5343623.1"/>
    <property type="molecule type" value="Genomic_DNA"/>
</dbReference>
<dbReference type="PANTHER" id="PTHR11693:SF22">
    <property type="entry name" value="ATP SYNTHASE SUBUNIT GAMMA, MITOCHONDRIAL"/>
    <property type="match status" value="1"/>
</dbReference>
<dbReference type="Proteomes" id="UP001481677">
    <property type="component" value="Unassembled WGS sequence"/>
</dbReference>
<dbReference type="Gene3D" id="1.10.287.80">
    <property type="entry name" value="ATP synthase, gamma subunit, helix hairpin domain"/>
    <property type="match status" value="1"/>
</dbReference>
<evidence type="ECO:0000313" key="11">
    <source>
        <dbReference type="EMBL" id="TXC84441.1"/>
    </source>
</evidence>
<dbReference type="PRINTS" id="PR00126">
    <property type="entry name" value="ATPASEGAMMA"/>
</dbReference>
<keyword evidence="4" id="KW-0813">Transport</keyword>
<evidence type="ECO:0000256" key="5">
    <source>
        <dbReference type="ARBA" id="ARBA00022781"/>
    </source>
</evidence>
<dbReference type="GO" id="GO:0046933">
    <property type="term" value="F:proton-transporting ATP synthase activity, rotational mechanism"/>
    <property type="evidence" value="ECO:0007669"/>
    <property type="project" value="InterPro"/>
</dbReference>
<dbReference type="SUPFAM" id="SSF52943">
    <property type="entry name" value="ATP synthase (F1-ATPase), gamma subunit"/>
    <property type="match status" value="1"/>
</dbReference>
<comment type="subcellular location">
    <subcellularLocation>
        <location evidence="2">Membrane</location>
        <topology evidence="2">Peripheral membrane protein</topology>
    </subcellularLocation>
</comment>
<protein>
    <submittedName>
        <fullName evidence="10">FoF1 ATP synthase subunit gamma</fullName>
    </submittedName>
</protein>
<evidence type="ECO:0000256" key="4">
    <source>
        <dbReference type="ARBA" id="ARBA00022448"/>
    </source>
</evidence>
<reference evidence="10 13" key="3">
    <citation type="submission" date="2024-01" db="EMBL/GenBank/DDBJ databases">
        <title>The diversity of rhizobia nodulating Mimosa spp. in eleven states of Brazil covering several biomes is determined by host plant, location, and edaphic factors.</title>
        <authorList>
            <person name="Rouws L."/>
            <person name="Barauna A."/>
            <person name="Beukes C."/>
            <person name="De Faria S.M."/>
            <person name="Gross E."/>
            <person name="Dos Reis Junior F.B."/>
            <person name="Simon M."/>
            <person name="Maluk M."/>
            <person name="Odee D.W."/>
            <person name="Kenicer G."/>
            <person name="Young J.P.W."/>
            <person name="Reis V.M."/>
            <person name="Zilli J."/>
            <person name="James E.K."/>
        </authorList>
    </citation>
    <scope>NUCLEOTIDE SEQUENCE [LARGE SCALE GENOMIC DNA]</scope>
    <source>
        <strain evidence="10 13">JPY530</strain>
    </source>
</reference>
<keyword evidence="9" id="KW-0066">ATP synthesis</keyword>
<dbReference type="GO" id="GO:0045259">
    <property type="term" value="C:proton-transporting ATP synthase complex"/>
    <property type="evidence" value="ECO:0007669"/>
    <property type="project" value="UniProtKB-KW"/>
</dbReference>
<comment type="similarity">
    <text evidence="3">Belongs to the ATPase gamma chain family.</text>
</comment>
<organism evidence="11 12">
    <name type="scientific">Paraburkholderia azotifigens</name>
    <dbReference type="NCBI Taxonomy" id="2057004"/>
    <lineage>
        <taxon>Bacteria</taxon>
        <taxon>Pseudomonadati</taxon>
        <taxon>Pseudomonadota</taxon>
        <taxon>Betaproteobacteria</taxon>
        <taxon>Burkholderiales</taxon>
        <taxon>Burkholderiaceae</taxon>
        <taxon>Paraburkholderia</taxon>
    </lineage>
</organism>
<comment type="caution">
    <text evidence="11">The sequence shown here is derived from an EMBL/GenBank/DDBJ whole genome shotgun (WGS) entry which is preliminary data.</text>
</comment>
<evidence type="ECO:0000313" key="13">
    <source>
        <dbReference type="Proteomes" id="UP001481677"/>
    </source>
</evidence>
<keyword evidence="5" id="KW-0375">Hydrogen ion transport</keyword>
<comment type="function">
    <text evidence="1">Produces ATP from ADP in the presence of a proton gradient across the membrane. The gamma chain is believed to be important in regulating ATPase activity and the flow of protons through the CF(0) complex.</text>
</comment>
<evidence type="ECO:0000256" key="9">
    <source>
        <dbReference type="ARBA" id="ARBA00023310"/>
    </source>
</evidence>
<evidence type="ECO:0000313" key="10">
    <source>
        <dbReference type="EMBL" id="MEM5343623.1"/>
    </source>
</evidence>
<evidence type="ECO:0000256" key="3">
    <source>
        <dbReference type="ARBA" id="ARBA00007681"/>
    </source>
</evidence>
<reference evidence="11 12" key="1">
    <citation type="journal article" date="2018" name="Int. J. Syst. Evol. Microbiol.">
        <title>Paraburkholderia azotifigens sp. nov., a nitrogen-fixing bacterium isolated from paddy soil.</title>
        <authorList>
            <person name="Choi G.M."/>
            <person name="Im W.T."/>
        </authorList>
    </citation>
    <scope>NUCLEOTIDE SEQUENCE [LARGE SCALE GENOMIC DNA]</scope>
    <source>
        <strain evidence="11 12">NF 2-5-3</strain>
    </source>
</reference>
<evidence type="ECO:0000256" key="1">
    <source>
        <dbReference type="ARBA" id="ARBA00003456"/>
    </source>
</evidence>
<dbReference type="InterPro" id="IPR000131">
    <property type="entry name" value="ATP_synth_F1_gsu"/>
</dbReference>
<dbReference type="EMBL" id="VOQS01000003">
    <property type="protein sequence ID" value="TXC84441.1"/>
    <property type="molecule type" value="Genomic_DNA"/>
</dbReference>
<keyword evidence="7" id="KW-0472">Membrane</keyword>
<evidence type="ECO:0000256" key="2">
    <source>
        <dbReference type="ARBA" id="ARBA00004170"/>
    </source>
</evidence>
<sequence length="292" mass="31582">MTSRLSEIEGRMTTARQLDDVIGAMRGIAAAREREAQARLAGIRSVAATVGEAIGMVLAASAHRDTRDIPPEHSLTPVLIVLCTEQGFVGGFNERLLERVESWPSRGAATLFVVGTRGAALADERGLAYDWSVPMASHAEDVMRVAGRISDAVFSRFEAHPASEIWLIHALRVEGAQVAVVTRRLVPFDFERFKTTSRVRPPLLPLPIDSMLAGLAERYVHVELCEGLMLSFAAENAARMTAMLAASDHVGDTLKALTREARIVRQDEITTEIAELAVAAPASEFVAGKEAS</sequence>
<name>A0A5C6VIA2_9BURK</name>
<keyword evidence="6" id="KW-0406">Ion transport</keyword>
<dbReference type="PANTHER" id="PTHR11693">
    <property type="entry name" value="ATP SYNTHASE GAMMA CHAIN"/>
    <property type="match status" value="1"/>
</dbReference>
<evidence type="ECO:0000256" key="8">
    <source>
        <dbReference type="ARBA" id="ARBA00023196"/>
    </source>
</evidence>
<keyword evidence="13" id="KW-1185">Reference proteome</keyword>
<evidence type="ECO:0000256" key="7">
    <source>
        <dbReference type="ARBA" id="ARBA00023136"/>
    </source>
</evidence>
<dbReference type="Proteomes" id="UP000321776">
    <property type="component" value="Unassembled WGS sequence"/>
</dbReference>
<evidence type="ECO:0000313" key="12">
    <source>
        <dbReference type="Proteomes" id="UP000321776"/>
    </source>
</evidence>
<dbReference type="InterPro" id="IPR035968">
    <property type="entry name" value="ATP_synth_F1_ATPase_gsu"/>
</dbReference>